<dbReference type="Proteomes" id="UP000024771">
    <property type="component" value="Chromosome"/>
</dbReference>
<gene>
    <name evidence="2" type="ORF">PMO01_08600</name>
</gene>
<dbReference type="PANTHER" id="PTHR35191:SF1">
    <property type="entry name" value="PROPHAGE SIDE TAIL FIBER PROTEIN HOMOLOG STFQ-RELATED"/>
    <property type="match status" value="1"/>
</dbReference>
<dbReference type="PANTHER" id="PTHR35191">
    <property type="entry name" value="PROPHAGE SIDE TAIL FIBER PROTEIN HOMOLOG STFQ-RELATED"/>
    <property type="match status" value="1"/>
</dbReference>
<dbReference type="InterPro" id="IPR051934">
    <property type="entry name" value="Phage_Tail_Fiber_Structural"/>
</dbReference>
<sequence length="500" mass="54337">MVDQNSIFGGMLTTLGVAKKTRCDALGVRWKPSYMLLGDANGSDPVPSAEQTSLINQRYRAPLNNLYVSPTDENILIAELVLPPDVGGWWIRELALEDDAGVFSAVANVAPSYKPLLAQGSGRNQIVRMHITTSGTSDIELKIDPSVVLATRDYVDRALRIGSVVIRLSSNRTLKPSELGLVLANAAASSLTIELPSSDASISGRDIIVYRTDNSIHRLIVRATDKDTLKFHTHLNPTGYPFMVLMGAGDWWHLRSDGTGSWWPVGRFDSTPLGRPVFETTTAFNPGGYGPLNGQLLKRAEWPWLWDHAQQSGMLYAEREQRMEGAWSSGDGRTTFRSPEARGEFLRVLDQGRGVDRTHVTGIAKKGSSVITEVRTHARLVPGMLIEGRHLPRGSKITKVNDGEIVVSSKSEKDGYGTWQVAGRVAGSWTSDAFSDHTHSVSLGQGVGNLDSLVPASVARGSAGLQHVVSHNVSPSYIGHIGDAETRPRNIAYPGCIKMI</sequence>
<dbReference type="AlphaFoldDB" id="V8RCP1"/>
<dbReference type="RefSeq" id="WP_024012265.1">
    <property type="nucleotide sequence ID" value="NZ_CM002330.1"/>
</dbReference>
<dbReference type="HOGENOM" id="CLU_050683_0_0_6"/>
<comment type="caution">
    <text evidence="2">The sequence shown here is derived from an EMBL/GenBank/DDBJ whole genome shotgun (WGS) entry which is preliminary data.</text>
</comment>
<feature type="domain" description="Phage tail fibre protein N-terminal" evidence="1">
    <location>
        <begin position="8"/>
        <end position="153"/>
    </location>
</feature>
<dbReference type="Pfam" id="PF12571">
    <property type="entry name" value="Phage_tail_fib"/>
    <property type="match status" value="1"/>
</dbReference>
<dbReference type="SUPFAM" id="SSF88874">
    <property type="entry name" value="Receptor-binding domain of short tail fibre protein gp12"/>
    <property type="match status" value="2"/>
</dbReference>
<accession>V8RCP1</accession>
<reference evidence="2 3" key="1">
    <citation type="journal article" date="2014" name="Genome Announc.">
        <title>Draft Genome Sequence of Pseudomonas moraviensis R28-S.</title>
        <authorList>
            <person name="Hunter S.S."/>
            <person name="Yano H."/>
            <person name="Loftie-Eaton W."/>
            <person name="Hughes J."/>
            <person name="De Gelder L."/>
            <person name="Stragier P."/>
            <person name="De Vos P."/>
            <person name="Settles M.L."/>
            <person name="Top E.M."/>
        </authorList>
    </citation>
    <scope>NUCLEOTIDE SEQUENCE [LARGE SCALE GENOMIC DNA]</scope>
    <source>
        <strain evidence="3">R28</strain>
    </source>
</reference>
<dbReference type="EMBL" id="AYMZ01000003">
    <property type="protein sequence ID" value="ETF09024.1"/>
    <property type="molecule type" value="Genomic_DNA"/>
</dbReference>
<dbReference type="eggNOG" id="COG5301">
    <property type="taxonomic scope" value="Bacteria"/>
</dbReference>
<evidence type="ECO:0000259" key="1">
    <source>
        <dbReference type="Pfam" id="PF12571"/>
    </source>
</evidence>
<dbReference type="InterPro" id="IPR022225">
    <property type="entry name" value="Phage_tail_fibre_N"/>
</dbReference>
<name>V8RCP1_9PSED</name>
<protein>
    <submittedName>
        <fullName evidence="2">Phage tail protein</fullName>
    </submittedName>
</protein>
<proteinExistence type="predicted"/>
<evidence type="ECO:0000313" key="2">
    <source>
        <dbReference type="EMBL" id="ETF09024.1"/>
    </source>
</evidence>
<organism evidence="2 3">
    <name type="scientific">Pseudomonas moraviensis R28-S</name>
    <dbReference type="NCBI Taxonomy" id="1395516"/>
    <lineage>
        <taxon>Bacteria</taxon>
        <taxon>Pseudomonadati</taxon>
        <taxon>Pseudomonadota</taxon>
        <taxon>Gammaproteobacteria</taxon>
        <taxon>Pseudomonadales</taxon>
        <taxon>Pseudomonadaceae</taxon>
        <taxon>Pseudomonas</taxon>
    </lineage>
</organism>
<dbReference type="PATRIC" id="fig|1395516.4.peg.1750"/>
<evidence type="ECO:0000313" key="3">
    <source>
        <dbReference type="Proteomes" id="UP000024771"/>
    </source>
</evidence>